<sequence>MSQETLHAGPLSDDATHSSSDDRSMIDDLTLGNRQSARRPPLRARPQSWHPYGPVEPPLEASSLARPIGVHAILNPPAQGTTDLGSNAVREKLTRPGLSASPRPRQGSSPAPRSGYPLVQQPLSPRSLPRSLMNPGSPSARFVGSSGRTSGQSSVAHSPLVPHETHLGPRQPPVSSPLPLDAMLRPITSLPGTQPPTSASIHSTPSIHSRRTSTGPGLLTDPNSQETSPSTPHSTFSHYGRASPAVTNVSIPPSAYPAPAPYMTVESLNRGVPATSGPRSIPEDMTSGPGMIPCLLDLKSGSSTQAEKRKANSDASRRFRNRKRNEMQLEQRLSAQQDEIQRHAETIRRQSEEIHFLALQRDHYRSERNFFRDALDRSGTTVYPTPRPPSPRPSQSTLVPVLDTTTSGTAQTSAAGSGQAASSRVVDSARPPAPWPGTGSPTSYSPAPSAGRSLPPHPGSHPGSQPVAGVSLPPFQGSWSRS</sequence>
<feature type="domain" description="BZIP" evidence="3">
    <location>
        <begin position="308"/>
        <end position="322"/>
    </location>
</feature>
<protein>
    <recommendedName>
        <fullName evidence="3">BZIP domain-containing protein</fullName>
    </recommendedName>
</protein>
<feature type="region of interest" description="Disordered" evidence="2">
    <location>
        <begin position="375"/>
        <end position="482"/>
    </location>
</feature>
<feature type="region of interest" description="Disordered" evidence="2">
    <location>
        <begin position="1"/>
        <end position="60"/>
    </location>
</feature>
<dbReference type="AlphaFoldDB" id="A0A0F7TFG0"/>
<feature type="region of interest" description="Disordered" evidence="2">
    <location>
        <begin position="72"/>
        <end position="240"/>
    </location>
</feature>
<dbReference type="OrthoDB" id="2247093at2759"/>
<dbReference type="PROSITE" id="PS00036">
    <property type="entry name" value="BZIP_BASIC"/>
    <property type="match status" value="1"/>
</dbReference>
<dbReference type="InterPro" id="IPR004827">
    <property type="entry name" value="bZIP"/>
</dbReference>
<gene>
    <name evidence="4" type="ORF">PMG11_01791</name>
</gene>
<dbReference type="STRING" id="104259.A0A0F7TFG0"/>
<dbReference type="Proteomes" id="UP000042958">
    <property type="component" value="Unassembled WGS sequence"/>
</dbReference>
<keyword evidence="1" id="KW-0175">Coiled coil</keyword>
<feature type="compositionally biased region" description="Polar residues" evidence="2">
    <location>
        <begin position="146"/>
        <end position="156"/>
    </location>
</feature>
<feature type="compositionally biased region" description="Basic and acidic residues" evidence="2">
    <location>
        <begin position="306"/>
        <end position="317"/>
    </location>
</feature>
<name>A0A0F7TFG0_PENBI</name>
<evidence type="ECO:0000256" key="2">
    <source>
        <dbReference type="SAM" id="MobiDB-lite"/>
    </source>
</evidence>
<evidence type="ECO:0000313" key="4">
    <source>
        <dbReference type="EMBL" id="CEJ55539.1"/>
    </source>
</evidence>
<dbReference type="GO" id="GO:0003700">
    <property type="term" value="F:DNA-binding transcription factor activity"/>
    <property type="evidence" value="ECO:0007669"/>
    <property type="project" value="InterPro"/>
</dbReference>
<feature type="coiled-coil region" evidence="1">
    <location>
        <begin position="326"/>
        <end position="353"/>
    </location>
</feature>
<feature type="compositionally biased region" description="Basic and acidic residues" evidence="2">
    <location>
        <begin position="14"/>
        <end position="26"/>
    </location>
</feature>
<organism evidence="4 5">
    <name type="scientific">Penicillium brasilianum</name>
    <dbReference type="NCBI Taxonomy" id="104259"/>
    <lineage>
        <taxon>Eukaryota</taxon>
        <taxon>Fungi</taxon>
        <taxon>Dikarya</taxon>
        <taxon>Ascomycota</taxon>
        <taxon>Pezizomycotina</taxon>
        <taxon>Eurotiomycetes</taxon>
        <taxon>Eurotiomycetidae</taxon>
        <taxon>Eurotiales</taxon>
        <taxon>Aspergillaceae</taxon>
        <taxon>Penicillium</taxon>
    </lineage>
</organism>
<feature type="region of interest" description="Disordered" evidence="2">
    <location>
        <begin position="271"/>
        <end position="326"/>
    </location>
</feature>
<feature type="compositionally biased region" description="Low complexity" evidence="2">
    <location>
        <begin position="404"/>
        <end position="423"/>
    </location>
</feature>
<keyword evidence="5" id="KW-1185">Reference proteome</keyword>
<accession>A0A0F7TFG0</accession>
<feature type="compositionally biased region" description="Low complexity" evidence="2">
    <location>
        <begin position="227"/>
        <end position="238"/>
    </location>
</feature>
<evidence type="ECO:0000313" key="5">
    <source>
        <dbReference type="Proteomes" id="UP000042958"/>
    </source>
</evidence>
<evidence type="ECO:0000256" key="1">
    <source>
        <dbReference type="SAM" id="Coils"/>
    </source>
</evidence>
<dbReference type="EMBL" id="CDHK01000002">
    <property type="protein sequence ID" value="CEJ55539.1"/>
    <property type="molecule type" value="Genomic_DNA"/>
</dbReference>
<feature type="compositionally biased region" description="Polar residues" evidence="2">
    <location>
        <begin position="190"/>
        <end position="226"/>
    </location>
</feature>
<proteinExistence type="predicted"/>
<reference evidence="5" key="1">
    <citation type="journal article" date="2015" name="Genome Announc.">
        <title>Draft genome sequence of the fungus Penicillium brasilianum MG11.</title>
        <authorList>
            <person name="Horn F."/>
            <person name="Linde J."/>
            <person name="Mattern D.J."/>
            <person name="Walther G."/>
            <person name="Guthke R."/>
            <person name="Brakhage A.A."/>
            <person name="Valiante V."/>
        </authorList>
    </citation>
    <scope>NUCLEOTIDE SEQUENCE [LARGE SCALE GENOMIC DNA]</scope>
    <source>
        <strain evidence="5">MG11</strain>
    </source>
</reference>
<evidence type="ECO:0000259" key="3">
    <source>
        <dbReference type="PROSITE" id="PS00036"/>
    </source>
</evidence>